<evidence type="ECO:0000313" key="2">
    <source>
        <dbReference type="Proteomes" id="UP001612741"/>
    </source>
</evidence>
<name>A0ABW7Z2F9_9ACTN</name>
<protein>
    <submittedName>
        <fullName evidence="1">Uncharacterized protein</fullName>
    </submittedName>
</protein>
<sequence>MTPTAFLLDGLTCACCHTENTLWLDLDAGIVECRECGQSATVGPRSGL</sequence>
<reference evidence="1 2" key="1">
    <citation type="submission" date="2024-10" db="EMBL/GenBank/DDBJ databases">
        <title>The Natural Products Discovery Center: Release of the First 8490 Sequenced Strains for Exploring Actinobacteria Biosynthetic Diversity.</title>
        <authorList>
            <person name="Kalkreuter E."/>
            <person name="Kautsar S.A."/>
            <person name="Yang D."/>
            <person name="Bader C.D."/>
            <person name="Teijaro C.N."/>
            <person name="Fluegel L."/>
            <person name="Davis C.M."/>
            <person name="Simpson J.R."/>
            <person name="Lauterbach L."/>
            <person name="Steele A.D."/>
            <person name="Gui C."/>
            <person name="Meng S."/>
            <person name="Li G."/>
            <person name="Viehrig K."/>
            <person name="Ye F."/>
            <person name="Su P."/>
            <person name="Kiefer A.F."/>
            <person name="Nichols A."/>
            <person name="Cepeda A.J."/>
            <person name="Yan W."/>
            <person name="Fan B."/>
            <person name="Jiang Y."/>
            <person name="Adhikari A."/>
            <person name="Zheng C.-J."/>
            <person name="Schuster L."/>
            <person name="Cowan T.M."/>
            <person name="Smanski M.J."/>
            <person name="Chevrette M.G."/>
            <person name="De Carvalho L.P.S."/>
            <person name="Shen B."/>
        </authorList>
    </citation>
    <scope>NUCLEOTIDE SEQUENCE [LARGE SCALE GENOMIC DNA]</scope>
    <source>
        <strain evidence="1 2">NPDC050545</strain>
    </source>
</reference>
<keyword evidence="2" id="KW-1185">Reference proteome</keyword>
<comment type="caution">
    <text evidence="1">The sequence shown here is derived from an EMBL/GenBank/DDBJ whole genome shotgun (WGS) entry which is preliminary data.</text>
</comment>
<accession>A0ABW7Z2F9</accession>
<dbReference type="Proteomes" id="UP001612741">
    <property type="component" value="Unassembled WGS sequence"/>
</dbReference>
<evidence type="ECO:0000313" key="1">
    <source>
        <dbReference type="EMBL" id="MFI6502025.1"/>
    </source>
</evidence>
<dbReference type="RefSeq" id="WP_397086995.1">
    <property type="nucleotide sequence ID" value="NZ_JBITGY010000009.1"/>
</dbReference>
<dbReference type="EMBL" id="JBITGY010000009">
    <property type="protein sequence ID" value="MFI6502025.1"/>
    <property type="molecule type" value="Genomic_DNA"/>
</dbReference>
<gene>
    <name evidence="1" type="ORF">ACIBG2_31915</name>
</gene>
<organism evidence="1 2">
    <name type="scientific">Nonomuraea typhae</name>
    <dbReference type="NCBI Taxonomy" id="2603600"/>
    <lineage>
        <taxon>Bacteria</taxon>
        <taxon>Bacillati</taxon>
        <taxon>Actinomycetota</taxon>
        <taxon>Actinomycetes</taxon>
        <taxon>Streptosporangiales</taxon>
        <taxon>Streptosporangiaceae</taxon>
        <taxon>Nonomuraea</taxon>
    </lineage>
</organism>
<proteinExistence type="predicted"/>